<dbReference type="Proteomes" id="UP001597508">
    <property type="component" value="Unassembled WGS sequence"/>
</dbReference>
<evidence type="ECO:0000313" key="2">
    <source>
        <dbReference type="Proteomes" id="UP001597508"/>
    </source>
</evidence>
<gene>
    <name evidence="1" type="ORF">ACFSRZ_02525</name>
</gene>
<name>A0ABW5LNJ2_9FLAO</name>
<keyword evidence="2" id="KW-1185">Reference proteome</keyword>
<accession>A0ABW5LNJ2</accession>
<comment type="caution">
    <text evidence="1">The sequence shown here is derived from an EMBL/GenBank/DDBJ whole genome shotgun (WGS) entry which is preliminary data.</text>
</comment>
<sequence length="396" mass="45396">MKMPIYSQEITLPTASETVNTVQIVVRYYGPYQNSYAQLPSPKLTVDGAPLKLLLVFPSNTSQFTHYSEGSKEGGYDQFSQYYAQDVHLSDQEKRIVIQGPFEQIAYLSITLYYYLYDDITGEQYTYLDNGLPTDSENLNPYQVGNPSVFAFDSSTKNADAKTSTFEKQKSSSSYTEDDGIDINNKIQLYRPDQVSSSTKTLEDVADDGCSKDYLTTEITESGLPPYHMYDFLILRLKVPSTFIHNDTPDKVFQDYQCRYISINSNIQKYDTDSLDFWTINPIHLEKYLDHNRRTYVFFAPNDYVRELVKGQGLAPKTPPVVTWNGITGYVLGYPSYGVIIRYRAPNDNWEGNPVKCPCYSSPETNEPVKYWMMSPYTPELFGDTLENFKKKLHIS</sequence>
<proteinExistence type="predicted"/>
<reference evidence="2" key="1">
    <citation type="journal article" date="2019" name="Int. J. Syst. Evol. Microbiol.">
        <title>The Global Catalogue of Microorganisms (GCM) 10K type strain sequencing project: providing services to taxonomists for standard genome sequencing and annotation.</title>
        <authorList>
            <consortium name="The Broad Institute Genomics Platform"/>
            <consortium name="The Broad Institute Genome Sequencing Center for Infectious Disease"/>
            <person name="Wu L."/>
            <person name="Ma J."/>
        </authorList>
    </citation>
    <scope>NUCLEOTIDE SEQUENCE [LARGE SCALE GENOMIC DNA]</scope>
    <source>
        <strain evidence="2">KCTC 52127</strain>
    </source>
</reference>
<protein>
    <submittedName>
        <fullName evidence="1">Uncharacterized protein</fullName>
    </submittedName>
</protein>
<dbReference type="EMBL" id="JBHULH010000001">
    <property type="protein sequence ID" value="MFD2566230.1"/>
    <property type="molecule type" value="Genomic_DNA"/>
</dbReference>
<organism evidence="1 2">
    <name type="scientific">Pseudotenacibaculum haliotis</name>
    <dbReference type="NCBI Taxonomy" id="1862138"/>
    <lineage>
        <taxon>Bacteria</taxon>
        <taxon>Pseudomonadati</taxon>
        <taxon>Bacteroidota</taxon>
        <taxon>Flavobacteriia</taxon>
        <taxon>Flavobacteriales</taxon>
        <taxon>Flavobacteriaceae</taxon>
        <taxon>Pseudotenacibaculum</taxon>
    </lineage>
</organism>
<evidence type="ECO:0000313" key="1">
    <source>
        <dbReference type="EMBL" id="MFD2566230.1"/>
    </source>
</evidence>
<dbReference type="RefSeq" id="WP_379664949.1">
    <property type="nucleotide sequence ID" value="NZ_JBHULH010000001.1"/>
</dbReference>